<organism evidence="3 4">
    <name type="scientific">Phanerochaete carnosa (strain HHB-10118-sp)</name>
    <name type="common">White-rot fungus</name>
    <name type="synonym">Peniophora carnosa</name>
    <dbReference type="NCBI Taxonomy" id="650164"/>
    <lineage>
        <taxon>Eukaryota</taxon>
        <taxon>Fungi</taxon>
        <taxon>Dikarya</taxon>
        <taxon>Basidiomycota</taxon>
        <taxon>Agaricomycotina</taxon>
        <taxon>Agaricomycetes</taxon>
        <taxon>Polyporales</taxon>
        <taxon>Phanerochaetaceae</taxon>
        <taxon>Phanerochaete</taxon>
    </lineage>
</organism>
<feature type="non-terminal residue" evidence="3">
    <location>
        <position position="1"/>
    </location>
</feature>
<feature type="non-terminal residue" evidence="3">
    <location>
        <position position="180"/>
    </location>
</feature>
<dbReference type="STRING" id="650164.K5X1K7"/>
<dbReference type="HOGENOM" id="CLU_061843_1_0_1"/>
<dbReference type="RefSeq" id="XP_007394083.1">
    <property type="nucleotide sequence ID" value="XM_007394021.2"/>
</dbReference>
<dbReference type="SMART" id="SM00456">
    <property type="entry name" value="WW"/>
    <property type="match status" value="1"/>
</dbReference>
<dbReference type="SUPFAM" id="SSF51045">
    <property type="entry name" value="WW domain"/>
    <property type="match status" value="1"/>
</dbReference>
<feature type="domain" description="WW" evidence="2">
    <location>
        <begin position="1"/>
        <end position="35"/>
    </location>
</feature>
<feature type="region of interest" description="Disordered" evidence="1">
    <location>
        <begin position="139"/>
        <end position="166"/>
    </location>
</feature>
<dbReference type="KEGG" id="pco:PHACADRAFT_54914"/>
<proteinExistence type="predicted"/>
<dbReference type="GeneID" id="18920024"/>
<protein>
    <recommendedName>
        <fullName evidence="2">WW domain-containing protein</fullName>
    </recommendedName>
</protein>
<keyword evidence="4" id="KW-1185">Reference proteome</keyword>
<dbReference type="Proteomes" id="UP000008370">
    <property type="component" value="Unassembled WGS sequence"/>
</dbReference>
<name>K5X1K7_PHACS</name>
<dbReference type="PROSITE" id="PS01159">
    <property type="entry name" value="WW_DOMAIN_1"/>
    <property type="match status" value="1"/>
</dbReference>
<reference evidence="3 4" key="1">
    <citation type="journal article" date="2012" name="BMC Genomics">
        <title>Comparative genomics of the white-rot fungi, Phanerochaete carnosa and P. chrysosporium, to elucidate the genetic basis of the distinct wood types they colonize.</title>
        <authorList>
            <person name="Suzuki H."/>
            <person name="MacDonald J."/>
            <person name="Syed K."/>
            <person name="Salamov A."/>
            <person name="Hori C."/>
            <person name="Aerts A."/>
            <person name="Henrissat B."/>
            <person name="Wiebenga A."/>
            <person name="vanKuyk P.A."/>
            <person name="Barry K."/>
            <person name="Lindquist E."/>
            <person name="LaButti K."/>
            <person name="Lapidus A."/>
            <person name="Lucas S."/>
            <person name="Coutinho P."/>
            <person name="Gong Y."/>
            <person name="Samejima M."/>
            <person name="Mahadevan R."/>
            <person name="Abou-Zaid M."/>
            <person name="de Vries R.P."/>
            <person name="Igarashi K."/>
            <person name="Yadav J.S."/>
            <person name="Grigoriev I.V."/>
            <person name="Master E.R."/>
        </authorList>
    </citation>
    <scope>NUCLEOTIDE SEQUENCE [LARGE SCALE GENOMIC DNA]</scope>
    <source>
        <strain evidence="3 4">HHB-10118-sp</strain>
    </source>
</reference>
<feature type="compositionally biased region" description="Basic and acidic residues" evidence="1">
    <location>
        <begin position="139"/>
        <end position="149"/>
    </location>
</feature>
<evidence type="ECO:0000313" key="3">
    <source>
        <dbReference type="EMBL" id="EKM56662.1"/>
    </source>
</evidence>
<dbReference type="CDD" id="cd00201">
    <property type="entry name" value="WW"/>
    <property type="match status" value="1"/>
</dbReference>
<evidence type="ECO:0000313" key="4">
    <source>
        <dbReference type="Proteomes" id="UP000008370"/>
    </source>
</evidence>
<gene>
    <name evidence="3" type="ORF">PHACADRAFT_54914</name>
</gene>
<accession>K5X1K7</accession>
<dbReference type="AlphaFoldDB" id="K5X1K7"/>
<feature type="compositionally biased region" description="Low complexity" evidence="1">
    <location>
        <begin position="36"/>
        <end position="48"/>
    </location>
</feature>
<evidence type="ECO:0000256" key="1">
    <source>
        <dbReference type="SAM" id="MobiDB-lite"/>
    </source>
</evidence>
<dbReference type="EMBL" id="JH930471">
    <property type="protein sequence ID" value="EKM56662.1"/>
    <property type="molecule type" value="Genomic_DNA"/>
</dbReference>
<dbReference type="Pfam" id="PF00397">
    <property type="entry name" value="WW"/>
    <property type="match status" value="1"/>
</dbReference>
<dbReference type="Gene3D" id="2.20.70.10">
    <property type="match status" value="1"/>
</dbReference>
<evidence type="ECO:0000259" key="2">
    <source>
        <dbReference type="PROSITE" id="PS50020"/>
    </source>
</evidence>
<dbReference type="InterPro" id="IPR036020">
    <property type="entry name" value="WW_dom_sf"/>
</dbReference>
<feature type="compositionally biased region" description="Basic and acidic residues" evidence="1">
    <location>
        <begin position="157"/>
        <end position="166"/>
    </location>
</feature>
<dbReference type="OrthoDB" id="2444812at2759"/>
<dbReference type="PROSITE" id="PS50020">
    <property type="entry name" value="WW_DOMAIN_2"/>
    <property type="match status" value="1"/>
</dbReference>
<sequence>TASAGDWQALWSPVHNAYYFYNSKTQETTWTNPLEASSSASPVASSSSDPQAFTSTAGALQAAAAAQGIDPSLAYLDPSLVAGTSSTPQAFTYTAKFNARTGAFARPDGRDPSHVSEYERARRMSEAYFDVGEWEEEVEQRKAQEEAEGKKKKKPTKKDLERFKEQKRLKKIAKTAWLRT</sequence>
<feature type="region of interest" description="Disordered" evidence="1">
    <location>
        <begin position="32"/>
        <end position="61"/>
    </location>
</feature>
<dbReference type="InterPro" id="IPR001202">
    <property type="entry name" value="WW_dom"/>
</dbReference>
<dbReference type="InParanoid" id="K5X1K7"/>